<reference evidence="2 3" key="1">
    <citation type="submission" date="2016-09" db="EMBL/GenBank/DDBJ databases">
        <title>Alteromonas lipolytica, a new species isolated from sea water.</title>
        <authorList>
            <person name="Wu Y.-H."/>
            <person name="Cheng H."/>
            <person name="Xu X.-W."/>
        </authorList>
    </citation>
    <scope>NUCLEOTIDE SEQUENCE [LARGE SCALE GENOMIC DNA]</scope>
    <source>
        <strain evidence="2 3">JW12</strain>
    </source>
</reference>
<dbReference type="Pfam" id="PF13453">
    <property type="entry name" value="Zn_ribbon_TFIIB"/>
    <property type="match status" value="1"/>
</dbReference>
<evidence type="ECO:0000313" key="3">
    <source>
        <dbReference type="Proteomes" id="UP000176037"/>
    </source>
</evidence>
<keyword evidence="3" id="KW-1185">Reference proteome</keyword>
<dbReference type="STRING" id="1856405.BFC17_00615"/>
<dbReference type="OrthoDB" id="9814037at2"/>
<sequence>MQCPRTATPLTKVNVGKVAVYVSEKTGGVFLTNQTLALFESGEEARGQALARHLSQFHHPLPSIDARVNCPTCSETVMLRRYYSPLHVVEIDECPGCGGIWLDTGELKKLQSLMLNAKERAMLRQHLLAEHRPVSIEGMPHLRDSQRKEFNKIDRLLDLADWLIQG</sequence>
<gene>
    <name evidence="2" type="ORF">BFC17_00615</name>
</gene>
<name>A0A1E8FKF1_9ALTE</name>
<dbReference type="Proteomes" id="UP000176037">
    <property type="component" value="Unassembled WGS sequence"/>
</dbReference>
<dbReference type="InterPro" id="IPR027392">
    <property type="entry name" value="TF_Znf"/>
</dbReference>
<organism evidence="2 3">
    <name type="scientific">Alteromonas lipolytica</name>
    <dbReference type="NCBI Taxonomy" id="1856405"/>
    <lineage>
        <taxon>Bacteria</taxon>
        <taxon>Pseudomonadati</taxon>
        <taxon>Pseudomonadota</taxon>
        <taxon>Gammaproteobacteria</taxon>
        <taxon>Alteromonadales</taxon>
        <taxon>Alteromonadaceae</taxon>
        <taxon>Alteromonas/Salinimonas group</taxon>
        <taxon>Alteromonas</taxon>
    </lineage>
</organism>
<comment type="caution">
    <text evidence="2">The sequence shown here is derived from an EMBL/GenBank/DDBJ whole genome shotgun (WGS) entry which is preliminary data.</text>
</comment>
<protein>
    <recommendedName>
        <fullName evidence="1">Transcription factor zinc-finger domain-containing protein</fullName>
    </recommendedName>
</protein>
<accession>A0A1E8FKF1</accession>
<evidence type="ECO:0000313" key="2">
    <source>
        <dbReference type="EMBL" id="OFI36417.1"/>
    </source>
</evidence>
<proteinExistence type="predicted"/>
<dbReference type="EMBL" id="MJIC01000001">
    <property type="protein sequence ID" value="OFI36417.1"/>
    <property type="molecule type" value="Genomic_DNA"/>
</dbReference>
<dbReference type="AlphaFoldDB" id="A0A1E8FKF1"/>
<dbReference type="RefSeq" id="WP_070174527.1">
    <property type="nucleotide sequence ID" value="NZ_BMJR01000004.1"/>
</dbReference>
<feature type="domain" description="Transcription factor zinc-finger" evidence="1">
    <location>
        <begin position="69"/>
        <end position="110"/>
    </location>
</feature>
<evidence type="ECO:0000259" key="1">
    <source>
        <dbReference type="Pfam" id="PF13453"/>
    </source>
</evidence>